<keyword evidence="1" id="KW-0863">Zinc-finger</keyword>
<name>A0AAV6U5U0_9ARAC</name>
<feature type="coiled-coil region" evidence="2">
    <location>
        <begin position="103"/>
        <end position="137"/>
    </location>
</feature>
<proteinExistence type="predicted"/>
<accession>A0AAV6U5U0</accession>
<dbReference type="Proteomes" id="UP000827092">
    <property type="component" value="Unassembled WGS sequence"/>
</dbReference>
<organism evidence="4 5">
    <name type="scientific">Oedothorax gibbosus</name>
    <dbReference type="NCBI Taxonomy" id="931172"/>
    <lineage>
        <taxon>Eukaryota</taxon>
        <taxon>Metazoa</taxon>
        <taxon>Ecdysozoa</taxon>
        <taxon>Arthropoda</taxon>
        <taxon>Chelicerata</taxon>
        <taxon>Arachnida</taxon>
        <taxon>Araneae</taxon>
        <taxon>Araneomorphae</taxon>
        <taxon>Entelegynae</taxon>
        <taxon>Araneoidea</taxon>
        <taxon>Linyphiidae</taxon>
        <taxon>Erigoninae</taxon>
        <taxon>Oedothorax</taxon>
    </lineage>
</organism>
<evidence type="ECO:0000313" key="5">
    <source>
        <dbReference type="Proteomes" id="UP000827092"/>
    </source>
</evidence>
<evidence type="ECO:0000313" key="4">
    <source>
        <dbReference type="EMBL" id="KAG8179213.1"/>
    </source>
</evidence>
<dbReference type="InterPro" id="IPR001878">
    <property type="entry name" value="Znf_CCHC"/>
</dbReference>
<feature type="domain" description="CCHC-type" evidence="3">
    <location>
        <begin position="327"/>
        <end position="342"/>
    </location>
</feature>
<keyword evidence="5" id="KW-1185">Reference proteome</keyword>
<keyword evidence="1" id="KW-0479">Metal-binding</keyword>
<dbReference type="AlphaFoldDB" id="A0AAV6U5U0"/>
<dbReference type="PROSITE" id="PS50158">
    <property type="entry name" value="ZF_CCHC"/>
    <property type="match status" value="1"/>
</dbReference>
<gene>
    <name evidence="4" type="ORF">JTE90_004041</name>
</gene>
<evidence type="ECO:0000256" key="2">
    <source>
        <dbReference type="SAM" id="Coils"/>
    </source>
</evidence>
<evidence type="ECO:0000256" key="1">
    <source>
        <dbReference type="PROSITE-ProRule" id="PRU00047"/>
    </source>
</evidence>
<reference evidence="4 5" key="1">
    <citation type="journal article" date="2022" name="Nat. Ecol. Evol.">
        <title>A masculinizing supergene underlies an exaggerated male reproductive morph in a spider.</title>
        <authorList>
            <person name="Hendrickx F."/>
            <person name="De Corte Z."/>
            <person name="Sonet G."/>
            <person name="Van Belleghem S.M."/>
            <person name="Kostlbacher S."/>
            <person name="Vangestel C."/>
        </authorList>
    </citation>
    <scope>NUCLEOTIDE SEQUENCE [LARGE SCALE GENOMIC DNA]</scope>
    <source>
        <strain evidence="4">W744_W776</strain>
    </source>
</reference>
<protein>
    <recommendedName>
        <fullName evidence="3">CCHC-type domain-containing protein</fullName>
    </recommendedName>
</protein>
<keyword evidence="1" id="KW-0862">Zinc</keyword>
<sequence>MSEATETSKVSDLLESILSNDGTVDSSQPGGSSQGLFGKLASTTSPFISSIKSIINNINKIIDNEVNKKLSQKERSELKQLHLELLLECFKAEAIHLATEAKVVDLENQLTNKVTTLDNIEKDLQTLVNNNKENNKKKFEFLNTIGENESVISTKPGPKKDESPVLVIDTNENSTAFSYRDALMKMAPDLNIPTPADLVIPRANRIIVKMKDTNNLEKFRNIIENDPNLGKLAQSKISKQRKTRLIMFGVPDSVPELEFKSFVEALEETGGRPIELIKSFKNGKKIMDTSNYIIDVDSKTADNLLTLSKFVLNFNRIRIQRYFNILRCYRCQRFGHASHNCKWSIACAACA</sequence>
<comment type="caution">
    <text evidence="4">The sequence shown here is derived from an EMBL/GenBank/DDBJ whole genome shotgun (WGS) entry which is preliminary data.</text>
</comment>
<dbReference type="GO" id="GO:0003676">
    <property type="term" value="F:nucleic acid binding"/>
    <property type="evidence" value="ECO:0007669"/>
    <property type="project" value="InterPro"/>
</dbReference>
<keyword evidence="2" id="KW-0175">Coiled coil</keyword>
<dbReference type="GO" id="GO:0008270">
    <property type="term" value="F:zinc ion binding"/>
    <property type="evidence" value="ECO:0007669"/>
    <property type="project" value="UniProtKB-KW"/>
</dbReference>
<dbReference type="EMBL" id="JAFNEN010000643">
    <property type="protein sequence ID" value="KAG8179213.1"/>
    <property type="molecule type" value="Genomic_DNA"/>
</dbReference>
<evidence type="ECO:0000259" key="3">
    <source>
        <dbReference type="PROSITE" id="PS50158"/>
    </source>
</evidence>